<dbReference type="Pfam" id="PF13432">
    <property type="entry name" value="TPR_16"/>
    <property type="match status" value="1"/>
</dbReference>
<reference evidence="6 7" key="1">
    <citation type="submission" date="2017-08" db="EMBL/GenBank/DDBJ databases">
        <title>Infants hospitalized years apart are colonized by the same room-sourced microbial strains.</title>
        <authorList>
            <person name="Brooks B."/>
            <person name="Olm M.R."/>
            <person name="Firek B.A."/>
            <person name="Baker R."/>
            <person name="Thomas B.C."/>
            <person name="Morowitz M.J."/>
            <person name="Banfield J.F."/>
        </authorList>
    </citation>
    <scope>NUCLEOTIDE SEQUENCE [LARGE SCALE GENOMIC DNA]</scope>
    <source>
        <strain evidence="6">S2_005_002_R2_29</strain>
    </source>
</reference>
<dbReference type="PANTHER" id="PTHR44943">
    <property type="entry name" value="CELLULOSE SYNTHASE OPERON PROTEIN C"/>
    <property type="match status" value="1"/>
</dbReference>
<keyword evidence="5" id="KW-0732">Signal</keyword>
<dbReference type="InterPro" id="IPR011990">
    <property type="entry name" value="TPR-like_helical_dom_sf"/>
</dbReference>
<evidence type="ECO:0000313" key="6">
    <source>
        <dbReference type="EMBL" id="PZQ43709.1"/>
    </source>
</evidence>
<evidence type="ECO:0000256" key="5">
    <source>
        <dbReference type="SAM" id="SignalP"/>
    </source>
</evidence>
<dbReference type="InterPro" id="IPR019734">
    <property type="entry name" value="TPR_rpt"/>
</dbReference>
<evidence type="ECO:0000256" key="4">
    <source>
        <dbReference type="SAM" id="MobiDB-lite"/>
    </source>
</evidence>
<evidence type="ECO:0000256" key="3">
    <source>
        <dbReference type="PROSITE-ProRule" id="PRU00339"/>
    </source>
</evidence>
<feature type="signal peptide" evidence="5">
    <location>
        <begin position="1"/>
        <end position="30"/>
    </location>
</feature>
<dbReference type="Proteomes" id="UP000249417">
    <property type="component" value="Unassembled WGS sequence"/>
</dbReference>
<dbReference type="PROSITE" id="PS50005">
    <property type="entry name" value="TPR"/>
    <property type="match status" value="2"/>
</dbReference>
<name>A0A2W5MU41_9BACT</name>
<dbReference type="EMBL" id="QFQB01000136">
    <property type="protein sequence ID" value="PZQ43709.1"/>
    <property type="molecule type" value="Genomic_DNA"/>
</dbReference>
<gene>
    <name evidence="6" type="ORF">DI551_11625</name>
</gene>
<keyword evidence="1" id="KW-0677">Repeat</keyword>
<dbReference type="InterPro" id="IPR051685">
    <property type="entry name" value="Ycf3/AcsC/BcsC/TPR_MFPF"/>
</dbReference>
<dbReference type="Gene3D" id="1.25.40.10">
    <property type="entry name" value="Tetratricopeptide repeat domain"/>
    <property type="match status" value="2"/>
</dbReference>
<accession>A0A2W5MU41</accession>
<comment type="caution">
    <text evidence="6">The sequence shown here is derived from an EMBL/GenBank/DDBJ whole genome shotgun (WGS) entry which is preliminary data.</text>
</comment>
<evidence type="ECO:0000313" key="7">
    <source>
        <dbReference type="Proteomes" id="UP000249417"/>
    </source>
</evidence>
<dbReference type="PANTHER" id="PTHR44943:SF8">
    <property type="entry name" value="TPR REPEAT-CONTAINING PROTEIN MJ0263"/>
    <property type="match status" value="1"/>
</dbReference>
<dbReference type="SUPFAM" id="SSF48452">
    <property type="entry name" value="TPR-like"/>
    <property type="match status" value="1"/>
</dbReference>
<feature type="region of interest" description="Disordered" evidence="4">
    <location>
        <begin position="38"/>
        <end position="101"/>
    </location>
</feature>
<organism evidence="6 7">
    <name type="scientific">Micavibrio aeruginosavorus</name>
    <dbReference type="NCBI Taxonomy" id="349221"/>
    <lineage>
        <taxon>Bacteria</taxon>
        <taxon>Pseudomonadati</taxon>
        <taxon>Bdellovibrionota</taxon>
        <taxon>Bdellovibrionia</taxon>
        <taxon>Bdellovibrionales</taxon>
        <taxon>Pseudobdellovibrionaceae</taxon>
        <taxon>Micavibrio</taxon>
    </lineage>
</organism>
<protein>
    <submittedName>
        <fullName evidence="6">Uncharacterized protein</fullName>
    </submittedName>
</protein>
<feature type="repeat" description="TPR" evidence="3">
    <location>
        <begin position="303"/>
        <end position="336"/>
    </location>
</feature>
<keyword evidence="2 3" id="KW-0802">TPR repeat</keyword>
<dbReference type="Pfam" id="PF14559">
    <property type="entry name" value="TPR_19"/>
    <property type="match status" value="1"/>
</dbReference>
<dbReference type="AlphaFoldDB" id="A0A2W5MU41"/>
<feature type="repeat" description="TPR" evidence="3">
    <location>
        <begin position="269"/>
        <end position="302"/>
    </location>
</feature>
<evidence type="ECO:0000256" key="1">
    <source>
        <dbReference type="ARBA" id="ARBA00022737"/>
    </source>
</evidence>
<sequence length="359" mass="38033">MKKIEKHILLAGFSLLAAGVCVLSPAPAMATGDTVSAVGAPSTPAPTTQPAPIDEFPPQPISVAPAEETPAVAPASPATTGTAVPTTPPQAGLTPVPQGASGAVSGTNVMGDSGVQQKHSGTYYDANAIVPDKDLAAAGAVGPRKIDPALEPGQKYVIVEKNAGATSYEAQYVAATRALKLGRYAAAMEMFEKLYKKNHKDPRILMGLAVAQQGAGFRESAANTYEDLLKIEPRNSDAVVNLMGIMKDQYPSVTLKKLMELRSKYPTNPGIPAQIGLINAEMKNYDDAIRYLEIASSMDPRNASHVYNMAIVTDHEGNASKAIKLYEQALQMDASYGDSASELPRAQIYDRLVVLRRKV</sequence>
<dbReference type="SMART" id="SM00028">
    <property type="entry name" value="TPR"/>
    <property type="match status" value="4"/>
</dbReference>
<proteinExistence type="predicted"/>
<evidence type="ECO:0000256" key="2">
    <source>
        <dbReference type="ARBA" id="ARBA00022803"/>
    </source>
</evidence>
<feature type="compositionally biased region" description="Low complexity" evidence="4">
    <location>
        <begin position="62"/>
        <end position="85"/>
    </location>
</feature>
<feature type="chain" id="PRO_5015910912" evidence="5">
    <location>
        <begin position="31"/>
        <end position="359"/>
    </location>
</feature>
<feature type="compositionally biased region" description="Pro residues" evidence="4">
    <location>
        <begin position="43"/>
        <end position="60"/>
    </location>
</feature>